<dbReference type="EMBL" id="EQ975020">
    <property type="protein sequence ID" value="EEF27863.1"/>
    <property type="molecule type" value="Genomic_DNA"/>
</dbReference>
<sequence length="303" mass="34412">MDNRDDNADNDGWQRQGGRRIRKGSNGYNLIKSASQVATDNNQGQNGDDNLKQERKVKWRLSYYRKQGGRFYNEHGGRSNRLDSSGSAEENNGKHEVSNVDNKDSRNVMQWAVDGENNDHVVEEKEPVADTAEAANGTNESNRVAEGYAFLQLIKMTLKEYEKLQLEKRKALDSLKRAEQRKVNLDKDFESMQLLEKKTEDELPIKQVGKIKNDTRKKNNNKKSMSIDEFLKPAYDHGRGQWRDRRPFGGRGRNGGRPCGDPGIYGERPNNGGRNRDGGRPYGGPRHEGEKCADGHGIEFFVL</sequence>
<feature type="compositionally biased region" description="Basic and acidic residues" evidence="2">
    <location>
        <begin position="238"/>
        <end position="247"/>
    </location>
</feature>
<keyword evidence="4" id="KW-1185">Reference proteome</keyword>
<organism evidence="3 4">
    <name type="scientific">Ricinus communis</name>
    <name type="common">Castor bean</name>
    <dbReference type="NCBI Taxonomy" id="3988"/>
    <lineage>
        <taxon>Eukaryota</taxon>
        <taxon>Viridiplantae</taxon>
        <taxon>Streptophyta</taxon>
        <taxon>Embryophyta</taxon>
        <taxon>Tracheophyta</taxon>
        <taxon>Spermatophyta</taxon>
        <taxon>Magnoliopsida</taxon>
        <taxon>eudicotyledons</taxon>
        <taxon>Gunneridae</taxon>
        <taxon>Pentapetalae</taxon>
        <taxon>rosids</taxon>
        <taxon>fabids</taxon>
        <taxon>Malpighiales</taxon>
        <taxon>Euphorbiaceae</taxon>
        <taxon>Acalyphoideae</taxon>
        <taxon>Acalypheae</taxon>
        <taxon>Ricinus</taxon>
    </lineage>
</organism>
<dbReference type="eggNOG" id="KOG2945">
    <property type="taxonomic scope" value="Eukaryota"/>
</dbReference>
<feature type="region of interest" description="Disordered" evidence="2">
    <location>
        <begin position="1"/>
        <end position="53"/>
    </location>
</feature>
<evidence type="ECO:0000313" key="3">
    <source>
        <dbReference type="EMBL" id="EEF27863.1"/>
    </source>
</evidence>
<dbReference type="STRING" id="3988.B9T8F0"/>
<reference evidence="4" key="1">
    <citation type="journal article" date="2010" name="Nat. Biotechnol.">
        <title>Draft genome sequence of the oilseed species Ricinus communis.</title>
        <authorList>
            <person name="Chan A.P."/>
            <person name="Crabtree J."/>
            <person name="Zhao Q."/>
            <person name="Lorenzi H."/>
            <person name="Orvis J."/>
            <person name="Puiu D."/>
            <person name="Melake-Berhan A."/>
            <person name="Jones K.M."/>
            <person name="Redman J."/>
            <person name="Chen G."/>
            <person name="Cahoon E.B."/>
            <person name="Gedil M."/>
            <person name="Stanke M."/>
            <person name="Haas B.J."/>
            <person name="Wortman J.R."/>
            <person name="Fraser-Liggett C.M."/>
            <person name="Ravel J."/>
            <person name="Rabinowicz P.D."/>
        </authorList>
    </citation>
    <scope>NUCLEOTIDE SEQUENCE [LARGE SCALE GENOMIC DNA]</scope>
    <source>
        <strain evidence="4">cv. Hale</strain>
    </source>
</reference>
<keyword evidence="1" id="KW-0175">Coiled coil</keyword>
<feature type="region of interest" description="Disordered" evidence="2">
    <location>
        <begin position="70"/>
        <end position="105"/>
    </location>
</feature>
<dbReference type="AlphaFoldDB" id="B9T8F0"/>
<feature type="region of interest" description="Disordered" evidence="2">
    <location>
        <begin position="238"/>
        <end position="291"/>
    </location>
</feature>
<feature type="compositionally biased region" description="Low complexity" evidence="2">
    <location>
        <begin position="259"/>
        <end position="273"/>
    </location>
</feature>
<evidence type="ECO:0000256" key="2">
    <source>
        <dbReference type="SAM" id="MobiDB-lite"/>
    </source>
</evidence>
<dbReference type="GO" id="GO:0005737">
    <property type="term" value="C:cytoplasm"/>
    <property type="evidence" value="ECO:0000318"/>
    <property type="project" value="GO_Central"/>
</dbReference>
<dbReference type="PANTHER" id="PTHR12299">
    <property type="entry name" value="HYALURONIC ACID-BINDING PROTEIN 4"/>
    <property type="match status" value="1"/>
</dbReference>
<feature type="compositionally biased region" description="Basic and acidic residues" evidence="2">
    <location>
        <begin position="72"/>
        <end position="81"/>
    </location>
</feature>
<protein>
    <submittedName>
        <fullName evidence="3">RNA binding protein, putative</fullName>
    </submittedName>
</protein>
<proteinExistence type="predicted"/>
<dbReference type="GO" id="GO:0003729">
    <property type="term" value="F:mRNA binding"/>
    <property type="evidence" value="ECO:0000318"/>
    <property type="project" value="GO_Central"/>
</dbReference>
<feature type="compositionally biased region" description="Gly residues" evidence="2">
    <location>
        <begin position="249"/>
        <end position="258"/>
    </location>
</feature>
<feature type="compositionally biased region" description="Polar residues" evidence="2">
    <location>
        <begin position="26"/>
        <end position="39"/>
    </location>
</feature>
<dbReference type="Proteomes" id="UP000008311">
    <property type="component" value="Unassembled WGS sequence"/>
</dbReference>
<dbReference type="InParanoid" id="B9T8F0"/>
<evidence type="ECO:0000313" key="4">
    <source>
        <dbReference type="Proteomes" id="UP000008311"/>
    </source>
</evidence>
<accession>B9T8F0</accession>
<feature type="coiled-coil region" evidence="1">
    <location>
        <begin position="158"/>
        <end position="195"/>
    </location>
</feature>
<dbReference type="InterPro" id="IPR039764">
    <property type="entry name" value="HABP4/SERBP1-like"/>
</dbReference>
<feature type="compositionally biased region" description="Basic and acidic residues" evidence="2">
    <location>
        <begin position="274"/>
        <end position="291"/>
    </location>
</feature>
<evidence type="ECO:0000256" key="1">
    <source>
        <dbReference type="SAM" id="Coils"/>
    </source>
</evidence>
<name>B9T8F0_RICCO</name>
<feature type="compositionally biased region" description="Basic and acidic residues" evidence="2">
    <location>
        <begin position="91"/>
        <end position="105"/>
    </location>
</feature>
<dbReference type="PANTHER" id="PTHR12299:SF78">
    <property type="entry name" value="RGG REPEATS NUCLEAR RNA BINDING PROTEIN C"/>
    <property type="match status" value="1"/>
</dbReference>
<gene>
    <name evidence="3" type="ORF">RCOM_0804820</name>
</gene>
<dbReference type="GO" id="GO:0005634">
    <property type="term" value="C:nucleus"/>
    <property type="evidence" value="ECO:0000318"/>
    <property type="project" value="GO_Central"/>
</dbReference>